<organism evidence="2 3">
    <name type="scientific">Cereibacter sphaeroides</name>
    <name type="common">Rhodobacter sphaeroides</name>
    <dbReference type="NCBI Taxonomy" id="1063"/>
    <lineage>
        <taxon>Bacteria</taxon>
        <taxon>Pseudomonadati</taxon>
        <taxon>Pseudomonadota</taxon>
        <taxon>Alphaproteobacteria</taxon>
        <taxon>Rhodobacterales</taxon>
        <taxon>Paracoccaceae</taxon>
        <taxon>Cereibacter</taxon>
    </lineage>
</organism>
<dbReference type="InterPro" id="IPR050491">
    <property type="entry name" value="AmpC-like"/>
</dbReference>
<comment type="caution">
    <text evidence="2">The sequence shown here is derived from an EMBL/GenBank/DDBJ whole genome shotgun (WGS) entry which is preliminary data.</text>
</comment>
<evidence type="ECO:0000313" key="2">
    <source>
        <dbReference type="EMBL" id="PZQ95424.1"/>
    </source>
</evidence>
<dbReference type="EMBL" id="QFQS01000007">
    <property type="protein sequence ID" value="PZQ95424.1"/>
    <property type="molecule type" value="Genomic_DNA"/>
</dbReference>
<reference evidence="2 3" key="1">
    <citation type="submission" date="2017-08" db="EMBL/GenBank/DDBJ databases">
        <title>Infants hospitalized years apart are colonized by the same room-sourced microbial strains.</title>
        <authorList>
            <person name="Brooks B."/>
            <person name="Olm M.R."/>
            <person name="Firek B.A."/>
            <person name="Baker R."/>
            <person name="Thomas B.C."/>
            <person name="Morowitz M.J."/>
            <person name="Banfield J.F."/>
        </authorList>
    </citation>
    <scope>NUCLEOTIDE SEQUENCE [LARGE SCALE GENOMIC DNA]</scope>
    <source>
        <strain evidence="2">S2_003_000_R2_11</strain>
    </source>
</reference>
<name>A0A2W5S5S3_CERSP</name>
<dbReference type="SUPFAM" id="SSF56601">
    <property type="entry name" value="beta-lactamase/transpeptidase-like"/>
    <property type="match status" value="1"/>
</dbReference>
<gene>
    <name evidence="2" type="ORF">DI533_19075</name>
</gene>
<sequence>MPRGNTLPAPSCCIALISGEISMRLFLALAATLALTLPTHAADRAALTAEIEKIAADYMASLVEKDHASGISISVSLPGDPQNINVVAGKVSREADAAEITPATLYQIGSITKSMTAAALLQLQAEGKLSLEDPLGKWLPQYPAWKDVTLRHLLNMTSGIPTYDDNDAITATLVKVGIGRHFSDAVLVGFADPTYPGALKPTKGYDYSNTNFILAGMVIQKVTGNSVGDEFRSRFLGDRYGLADTHYVEGVYPADITDRMASGYFWQSELPGLKPLMGTDMKVQDMSWAGAAGGLVSSPEQVTHWARALFQSDMLTEAARSELMTVVSMKTGDTIGSATKDDPRGFGLGVMGYDIDPLGQGWEYEGGTMGYRVVYNYIPKDDVVVSVAMNSAVNGADDQIGKVVAAISEAARK</sequence>
<accession>A0A2W5S5S3</accession>
<dbReference type="AlphaFoldDB" id="A0A2W5S5S3"/>
<dbReference type="Proteomes" id="UP000248975">
    <property type="component" value="Unassembled WGS sequence"/>
</dbReference>
<proteinExistence type="predicted"/>
<feature type="domain" description="Beta-lactamase-related" evidence="1">
    <location>
        <begin position="58"/>
        <end position="401"/>
    </location>
</feature>
<dbReference type="InterPro" id="IPR012338">
    <property type="entry name" value="Beta-lactam/transpept-like"/>
</dbReference>
<dbReference type="InterPro" id="IPR001466">
    <property type="entry name" value="Beta-lactam-related"/>
</dbReference>
<dbReference type="Gene3D" id="3.40.710.10">
    <property type="entry name" value="DD-peptidase/beta-lactamase superfamily"/>
    <property type="match status" value="1"/>
</dbReference>
<dbReference type="PANTHER" id="PTHR46825:SF7">
    <property type="entry name" value="D-ALANYL-D-ALANINE CARBOXYPEPTIDASE"/>
    <property type="match status" value="1"/>
</dbReference>
<protein>
    <recommendedName>
        <fullName evidence="1">Beta-lactamase-related domain-containing protein</fullName>
    </recommendedName>
</protein>
<dbReference type="PANTHER" id="PTHR46825">
    <property type="entry name" value="D-ALANYL-D-ALANINE-CARBOXYPEPTIDASE/ENDOPEPTIDASE AMPH"/>
    <property type="match status" value="1"/>
</dbReference>
<evidence type="ECO:0000313" key="3">
    <source>
        <dbReference type="Proteomes" id="UP000248975"/>
    </source>
</evidence>
<evidence type="ECO:0000259" key="1">
    <source>
        <dbReference type="Pfam" id="PF00144"/>
    </source>
</evidence>
<dbReference type="Pfam" id="PF00144">
    <property type="entry name" value="Beta-lactamase"/>
    <property type="match status" value="1"/>
</dbReference>